<dbReference type="OrthoDB" id="273070at2759"/>
<organism evidence="3 4">
    <name type="scientific">Stentor coeruleus</name>
    <dbReference type="NCBI Taxonomy" id="5963"/>
    <lineage>
        <taxon>Eukaryota</taxon>
        <taxon>Sar</taxon>
        <taxon>Alveolata</taxon>
        <taxon>Ciliophora</taxon>
        <taxon>Postciliodesmatophora</taxon>
        <taxon>Heterotrichea</taxon>
        <taxon>Heterotrichida</taxon>
        <taxon>Stentoridae</taxon>
        <taxon>Stentor</taxon>
    </lineage>
</organism>
<dbReference type="PANTHER" id="PTHR13309">
    <property type="entry name" value="NUCLEAR FRAGILE X MENTAL RETARDATION PROTEIN INTERACTING PROTEIN 1"/>
    <property type="match status" value="1"/>
</dbReference>
<accession>A0A1R2CYC9</accession>
<proteinExistence type="predicted"/>
<dbReference type="Pfam" id="PF10453">
    <property type="entry name" value="NUFIP1"/>
    <property type="match status" value="1"/>
</dbReference>
<evidence type="ECO:0000313" key="3">
    <source>
        <dbReference type="EMBL" id="OMJ94014.1"/>
    </source>
</evidence>
<name>A0A1R2CYC9_9CILI</name>
<dbReference type="InterPro" id="IPR019496">
    <property type="entry name" value="NUFIP1_cons_dom"/>
</dbReference>
<evidence type="ECO:0000313" key="4">
    <source>
        <dbReference type="Proteomes" id="UP000187209"/>
    </source>
</evidence>
<reference evidence="3 4" key="1">
    <citation type="submission" date="2016-11" db="EMBL/GenBank/DDBJ databases">
        <title>The macronuclear genome of Stentor coeruleus: a giant cell with tiny introns.</title>
        <authorList>
            <person name="Slabodnick M."/>
            <person name="Ruby J.G."/>
            <person name="Reiff S.B."/>
            <person name="Swart E.C."/>
            <person name="Gosai S."/>
            <person name="Prabakaran S."/>
            <person name="Witkowska E."/>
            <person name="Larue G.E."/>
            <person name="Fisher S."/>
            <person name="Freeman R.M."/>
            <person name="Gunawardena J."/>
            <person name="Chu W."/>
            <person name="Stover N.A."/>
            <person name="Gregory B.D."/>
            <person name="Nowacki M."/>
            <person name="Derisi J."/>
            <person name="Roy S.W."/>
            <person name="Marshall W.F."/>
            <person name="Sood P."/>
        </authorList>
    </citation>
    <scope>NUCLEOTIDE SEQUENCE [LARGE SCALE GENOMIC DNA]</scope>
    <source>
        <strain evidence="3">WM001</strain>
    </source>
</reference>
<feature type="region of interest" description="Disordered" evidence="1">
    <location>
        <begin position="61"/>
        <end position="80"/>
    </location>
</feature>
<keyword evidence="4" id="KW-1185">Reference proteome</keyword>
<evidence type="ECO:0000259" key="2">
    <source>
        <dbReference type="Pfam" id="PF10453"/>
    </source>
</evidence>
<protein>
    <recommendedName>
        <fullName evidence="2">FMR1-interacting protein 1 conserved domain-containing protein</fullName>
    </recommendedName>
</protein>
<feature type="compositionally biased region" description="Pro residues" evidence="1">
    <location>
        <begin position="19"/>
        <end position="32"/>
    </location>
</feature>
<dbReference type="GO" id="GO:0005634">
    <property type="term" value="C:nucleus"/>
    <property type="evidence" value="ECO:0007669"/>
    <property type="project" value="TreeGrafter"/>
</dbReference>
<dbReference type="Proteomes" id="UP000187209">
    <property type="component" value="Unassembled WGS sequence"/>
</dbReference>
<gene>
    <name evidence="3" type="ORF">SteCoe_2933</name>
</gene>
<dbReference type="InterPro" id="IPR039136">
    <property type="entry name" value="NUFIP1-like"/>
</dbReference>
<dbReference type="GO" id="GO:0000492">
    <property type="term" value="P:box C/D snoRNP assembly"/>
    <property type="evidence" value="ECO:0007669"/>
    <property type="project" value="TreeGrafter"/>
</dbReference>
<dbReference type="GO" id="GO:0003723">
    <property type="term" value="F:RNA binding"/>
    <property type="evidence" value="ECO:0007669"/>
    <property type="project" value="InterPro"/>
</dbReference>
<sequence>MNIPEYPYYVYLPAIPPSPPPFSPTESPPPSPKDYDPVLDTPEEIEKWIRARKKKFPCKKRLEEQKTQDTTNQERGDISKLEIRMRKRMALFRKLFKKTEGKPGRNPFIKYTYLRKKLTNNSILKEQRVLLQCIKYIGSNNFLQNS</sequence>
<dbReference type="AlphaFoldDB" id="A0A1R2CYC9"/>
<dbReference type="PANTHER" id="PTHR13309:SF0">
    <property type="entry name" value="FMR1-INTERACTING PROTEIN NUFIP1"/>
    <property type="match status" value="1"/>
</dbReference>
<feature type="domain" description="FMR1-interacting protein 1 conserved" evidence="2">
    <location>
        <begin position="38"/>
        <end position="77"/>
    </location>
</feature>
<dbReference type="EMBL" id="MPUH01000033">
    <property type="protein sequence ID" value="OMJ94014.1"/>
    <property type="molecule type" value="Genomic_DNA"/>
</dbReference>
<evidence type="ECO:0000256" key="1">
    <source>
        <dbReference type="SAM" id="MobiDB-lite"/>
    </source>
</evidence>
<comment type="caution">
    <text evidence="3">The sequence shown here is derived from an EMBL/GenBank/DDBJ whole genome shotgun (WGS) entry which is preliminary data.</text>
</comment>
<feature type="region of interest" description="Disordered" evidence="1">
    <location>
        <begin position="19"/>
        <end position="39"/>
    </location>
</feature>